<sequence length="113" mass="12982">MGPACDSVSDVWSFPKLTGQNYYAWSEQMKAALQARYLWQYVSGDEPQPPKPPKSPPSNFFYSANYVCWEKAWDRHRHWVQNDNAAIGLIKGAIDPSQWGHVSETNSSKDMWD</sequence>
<dbReference type="AlphaFoldDB" id="A0A9P5WW71"/>
<reference evidence="1" key="1">
    <citation type="submission" date="2020-11" db="EMBL/GenBank/DDBJ databases">
        <authorList>
            <consortium name="DOE Joint Genome Institute"/>
            <person name="Ahrendt S."/>
            <person name="Riley R."/>
            <person name="Andreopoulos W."/>
            <person name="Labutti K."/>
            <person name="Pangilinan J."/>
            <person name="Ruiz-Duenas F.J."/>
            <person name="Barrasa J.M."/>
            <person name="Sanchez-Garcia M."/>
            <person name="Camarero S."/>
            <person name="Miyauchi S."/>
            <person name="Serrano A."/>
            <person name="Linde D."/>
            <person name="Babiker R."/>
            <person name="Drula E."/>
            <person name="Ayuso-Fernandez I."/>
            <person name="Pacheco R."/>
            <person name="Padilla G."/>
            <person name="Ferreira P."/>
            <person name="Barriuso J."/>
            <person name="Kellner H."/>
            <person name="Castanera R."/>
            <person name="Alfaro M."/>
            <person name="Ramirez L."/>
            <person name="Pisabarro A.G."/>
            <person name="Kuo A."/>
            <person name="Tritt A."/>
            <person name="Lipzen A."/>
            <person name="He G."/>
            <person name="Yan M."/>
            <person name="Ng V."/>
            <person name="Cullen D."/>
            <person name="Martin F."/>
            <person name="Rosso M.-N."/>
            <person name="Henrissat B."/>
            <person name="Hibbett D."/>
            <person name="Martinez A.T."/>
            <person name="Grigoriev I.V."/>
        </authorList>
    </citation>
    <scope>NUCLEOTIDE SEQUENCE</scope>
    <source>
        <strain evidence="1">MF-IS2</strain>
    </source>
</reference>
<gene>
    <name evidence="1" type="ORF">P691DRAFT_689042</name>
</gene>
<name>A0A9P5WW71_9AGAR</name>
<feature type="non-terminal residue" evidence="1">
    <location>
        <position position="113"/>
    </location>
</feature>
<keyword evidence="2" id="KW-1185">Reference proteome</keyword>
<organism evidence="1 2">
    <name type="scientific">Macrolepiota fuliginosa MF-IS2</name>
    <dbReference type="NCBI Taxonomy" id="1400762"/>
    <lineage>
        <taxon>Eukaryota</taxon>
        <taxon>Fungi</taxon>
        <taxon>Dikarya</taxon>
        <taxon>Basidiomycota</taxon>
        <taxon>Agaricomycotina</taxon>
        <taxon>Agaricomycetes</taxon>
        <taxon>Agaricomycetidae</taxon>
        <taxon>Agaricales</taxon>
        <taxon>Agaricineae</taxon>
        <taxon>Agaricaceae</taxon>
        <taxon>Macrolepiota</taxon>
    </lineage>
</organism>
<dbReference type="EMBL" id="MU153023">
    <property type="protein sequence ID" value="KAF9439999.1"/>
    <property type="molecule type" value="Genomic_DNA"/>
</dbReference>
<protein>
    <recommendedName>
        <fullName evidence="3">DUF4219 domain-containing protein</fullName>
    </recommendedName>
</protein>
<evidence type="ECO:0000313" key="2">
    <source>
        <dbReference type="Proteomes" id="UP000807342"/>
    </source>
</evidence>
<proteinExistence type="predicted"/>
<comment type="caution">
    <text evidence="1">The sequence shown here is derived from an EMBL/GenBank/DDBJ whole genome shotgun (WGS) entry which is preliminary data.</text>
</comment>
<dbReference type="Proteomes" id="UP000807342">
    <property type="component" value="Unassembled WGS sequence"/>
</dbReference>
<evidence type="ECO:0008006" key="3">
    <source>
        <dbReference type="Google" id="ProtNLM"/>
    </source>
</evidence>
<evidence type="ECO:0000313" key="1">
    <source>
        <dbReference type="EMBL" id="KAF9439999.1"/>
    </source>
</evidence>
<accession>A0A9P5WW71</accession>
<dbReference type="OrthoDB" id="2978038at2759"/>
<dbReference type="Pfam" id="PF14223">
    <property type="entry name" value="Retrotran_gag_2"/>
    <property type="match status" value="1"/>
</dbReference>